<dbReference type="AlphaFoldDB" id="A0A9W8WHJ2"/>
<keyword evidence="3" id="KW-1185">Reference proteome</keyword>
<evidence type="ECO:0000313" key="3">
    <source>
        <dbReference type="Proteomes" id="UP001140502"/>
    </source>
</evidence>
<reference evidence="2" key="1">
    <citation type="submission" date="2022-10" db="EMBL/GenBank/DDBJ databases">
        <title>Tapping the CABI collections for fungal endophytes: first genome assemblies for Collariella, Neodidymelliopsis, Ascochyta clinopodiicola, Didymella pomorum, Didymosphaeria variabile, Neocosmospora piperis and Neocucurbitaria cava.</title>
        <authorList>
            <person name="Hill R."/>
        </authorList>
    </citation>
    <scope>NUCLEOTIDE SEQUENCE</scope>
    <source>
        <strain evidence="2">IMI 366586</strain>
    </source>
</reference>
<proteinExistence type="predicted"/>
<evidence type="ECO:0000256" key="1">
    <source>
        <dbReference type="SAM" id="MobiDB-lite"/>
    </source>
</evidence>
<dbReference type="OrthoDB" id="5091661at2759"/>
<evidence type="ECO:0000313" key="2">
    <source>
        <dbReference type="EMBL" id="KAJ4325790.1"/>
    </source>
</evidence>
<protein>
    <submittedName>
        <fullName evidence="2">Uncharacterized protein</fullName>
    </submittedName>
</protein>
<sequence length="266" mass="29656">MAQNTPSVEEPLTMKQFEPNIRAYVARPSAQQWRRGCVKKVIKAYEGIKASMSPATRHELYVYLRRGDWIRTARNPSSYALIRSLRGQIPTRGHGRLYYPHLFVVHAIWGPSDWVVKLLYEFSAHWGVLFDMDKLTYPKIDDPNKEYLLFLGKTPVKPGTGNQVPMPRNTHAMGEAPRHDRGPLPLRPVEGAGAPVIRKPAKPVQDATGQAVRAPPLQQNDIGIKQEVRRIDATNQPPVAQGTVGSEPANTKQAHAQPCHAAQGTT</sequence>
<comment type="caution">
    <text evidence="2">The sequence shown here is derived from an EMBL/GenBank/DDBJ whole genome shotgun (WGS) entry which is preliminary data.</text>
</comment>
<gene>
    <name evidence="2" type="ORF">N0V84_003339</name>
</gene>
<accession>A0A9W8WHJ2</accession>
<organism evidence="2 3">
    <name type="scientific">Fusarium piperis</name>
    <dbReference type="NCBI Taxonomy" id="1435070"/>
    <lineage>
        <taxon>Eukaryota</taxon>
        <taxon>Fungi</taxon>
        <taxon>Dikarya</taxon>
        <taxon>Ascomycota</taxon>
        <taxon>Pezizomycotina</taxon>
        <taxon>Sordariomycetes</taxon>
        <taxon>Hypocreomycetidae</taxon>
        <taxon>Hypocreales</taxon>
        <taxon>Nectriaceae</taxon>
        <taxon>Fusarium</taxon>
        <taxon>Fusarium solani species complex</taxon>
    </lineage>
</organism>
<feature type="region of interest" description="Disordered" evidence="1">
    <location>
        <begin position="200"/>
        <end position="266"/>
    </location>
</feature>
<dbReference type="EMBL" id="JAPEUR010000047">
    <property type="protein sequence ID" value="KAJ4325790.1"/>
    <property type="molecule type" value="Genomic_DNA"/>
</dbReference>
<name>A0A9W8WHJ2_9HYPO</name>
<dbReference type="Proteomes" id="UP001140502">
    <property type="component" value="Unassembled WGS sequence"/>
</dbReference>